<protein>
    <submittedName>
        <fullName evidence="2">Alpha/beta hydrolase family protein</fullName>
    </submittedName>
</protein>
<feature type="domain" description="BD-FAE-like" evidence="1">
    <location>
        <begin position="81"/>
        <end position="275"/>
    </location>
</feature>
<keyword evidence="3" id="KW-1185">Reference proteome</keyword>
<proteinExistence type="predicted"/>
<dbReference type="Gene3D" id="3.40.50.1820">
    <property type="entry name" value="alpha/beta hydrolase"/>
    <property type="match status" value="1"/>
</dbReference>
<accession>A0A517P356</accession>
<dbReference type="OrthoDB" id="252464at2"/>
<dbReference type="InterPro" id="IPR049492">
    <property type="entry name" value="BD-FAE-like_dom"/>
</dbReference>
<gene>
    <name evidence="2" type="ORF">K239x_58250</name>
</gene>
<evidence type="ECO:0000313" key="2">
    <source>
        <dbReference type="EMBL" id="QDT13805.1"/>
    </source>
</evidence>
<dbReference type="PANTHER" id="PTHR43358:SF4">
    <property type="entry name" value="ALPHA_BETA HYDROLASE FOLD-1 DOMAIN-CONTAINING PROTEIN"/>
    <property type="match status" value="1"/>
</dbReference>
<keyword evidence="2" id="KW-0378">Hydrolase</keyword>
<dbReference type="InterPro" id="IPR029058">
    <property type="entry name" value="AB_hydrolase_fold"/>
</dbReference>
<dbReference type="GO" id="GO:0016787">
    <property type="term" value="F:hydrolase activity"/>
    <property type="evidence" value="ECO:0007669"/>
    <property type="project" value="UniProtKB-KW"/>
</dbReference>
<dbReference type="Proteomes" id="UP000319817">
    <property type="component" value="Chromosome"/>
</dbReference>
<dbReference type="RefSeq" id="WP_145421637.1">
    <property type="nucleotide sequence ID" value="NZ_CP036526.1"/>
</dbReference>
<dbReference type="Pfam" id="PF20434">
    <property type="entry name" value="BD-FAE"/>
    <property type="match status" value="1"/>
</dbReference>
<dbReference type="EMBL" id="CP036526">
    <property type="protein sequence ID" value="QDT13805.1"/>
    <property type="molecule type" value="Genomic_DNA"/>
</dbReference>
<evidence type="ECO:0000313" key="3">
    <source>
        <dbReference type="Proteomes" id="UP000319817"/>
    </source>
</evidence>
<dbReference type="AlphaFoldDB" id="A0A517P356"/>
<dbReference type="PANTHER" id="PTHR43358">
    <property type="entry name" value="ALPHA/BETA-HYDROLASE"/>
    <property type="match status" value="1"/>
</dbReference>
<name>A0A517P356_9BACT</name>
<dbReference type="SUPFAM" id="SSF53474">
    <property type="entry name" value="alpha/beta-Hydrolases"/>
    <property type="match status" value="1"/>
</dbReference>
<organism evidence="2 3">
    <name type="scientific">Stieleria marina</name>
    <dbReference type="NCBI Taxonomy" id="1930275"/>
    <lineage>
        <taxon>Bacteria</taxon>
        <taxon>Pseudomonadati</taxon>
        <taxon>Planctomycetota</taxon>
        <taxon>Planctomycetia</taxon>
        <taxon>Pirellulales</taxon>
        <taxon>Pirellulaceae</taxon>
        <taxon>Stieleria</taxon>
    </lineage>
</organism>
<dbReference type="InterPro" id="IPR052920">
    <property type="entry name" value="DNA-binding_regulatory"/>
</dbReference>
<sequence length="325" mass="36220">MTEFVFSLAIAVVIALALWQIIGCLIAQRLLYSNHHSIAQRRTPEQFGHRVTRLTIPVDRHHNLAAWMLSPSPDVSLDGACIVMVHGFSGGKDKLWSFPSDDYQASTLEQGGAALVNSGFHVVAIDLRNHGDSDDNGPVTLGARESDDVLSTLDYLRNHAGHLGIDANRIGLRGESMGGATCLIAGARDQENQIRAIWSDSAFAEAASAIPDFMRHKNIPTIFALPARFWLTKLAGVHLNEASPLRRIGMIHCPVFLTHSNGDAMLPIRHLEILASSEHWQQTPQIWSLAQHAHNRLWREPEYHQRQIDFFRLHLANQTIRREAA</sequence>
<evidence type="ECO:0000259" key="1">
    <source>
        <dbReference type="Pfam" id="PF20434"/>
    </source>
</evidence>
<reference evidence="2 3" key="1">
    <citation type="submission" date="2019-02" db="EMBL/GenBank/DDBJ databases">
        <title>Deep-cultivation of Planctomycetes and their phenomic and genomic characterization uncovers novel biology.</title>
        <authorList>
            <person name="Wiegand S."/>
            <person name="Jogler M."/>
            <person name="Boedeker C."/>
            <person name="Pinto D."/>
            <person name="Vollmers J."/>
            <person name="Rivas-Marin E."/>
            <person name="Kohn T."/>
            <person name="Peeters S.H."/>
            <person name="Heuer A."/>
            <person name="Rast P."/>
            <person name="Oberbeckmann S."/>
            <person name="Bunk B."/>
            <person name="Jeske O."/>
            <person name="Meyerdierks A."/>
            <person name="Storesund J.E."/>
            <person name="Kallscheuer N."/>
            <person name="Luecker S."/>
            <person name="Lage O.M."/>
            <person name="Pohl T."/>
            <person name="Merkel B.J."/>
            <person name="Hornburger P."/>
            <person name="Mueller R.-W."/>
            <person name="Bruemmer F."/>
            <person name="Labrenz M."/>
            <person name="Spormann A.M."/>
            <person name="Op den Camp H."/>
            <person name="Overmann J."/>
            <person name="Amann R."/>
            <person name="Jetten M.S.M."/>
            <person name="Mascher T."/>
            <person name="Medema M.H."/>
            <person name="Devos D.P."/>
            <person name="Kaster A.-K."/>
            <person name="Ovreas L."/>
            <person name="Rohde M."/>
            <person name="Galperin M.Y."/>
            <person name="Jogler C."/>
        </authorList>
    </citation>
    <scope>NUCLEOTIDE SEQUENCE [LARGE SCALE GENOMIC DNA]</scope>
    <source>
        <strain evidence="2 3">K23_9</strain>
    </source>
</reference>